<feature type="non-terminal residue" evidence="11">
    <location>
        <position position="295"/>
    </location>
</feature>
<dbReference type="InterPro" id="IPR050235">
    <property type="entry name" value="CK1_Ser-Thr_kinase"/>
</dbReference>
<dbReference type="RefSeq" id="XP_004035810.1">
    <property type="nucleotide sequence ID" value="XM_004035762.1"/>
</dbReference>
<dbReference type="PROSITE" id="PS00108">
    <property type="entry name" value="PROTEIN_KINASE_ST"/>
    <property type="match status" value="1"/>
</dbReference>
<evidence type="ECO:0000256" key="4">
    <source>
        <dbReference type="ARBA" id="ARBA00022741"/>
    </source>
</evidence>
<dbReference type="PROSITE" id="PS00107">
    <property type="entry name" value="PROTEIN_KINASE_ATP"/>
    <property type="match status" value="1"/>
</dbReference>
<evidence type="ECO:0000256" key="8">
    <source>
        <dbReference type="PROSITE-ProRule" id="PRU10141"/>
    </source>
</evidence>
<dbReference type="SMART" id="SM00220">
    <property type="entry name" value="S_TKc"/>
    <property type="match status" value="1"/>
</dbReference>
<dbReference type="EMBL" id="GL983718">
    <property type="protein sequence ID" value="EGR32324.1"/>
    <property type="molecule type" value="Genomic_DNA"/>
</dbReference>
<dbReference type="InterPro" id="IPR017441">
    <property type="entry name" value="Protein_kinase_ATP_BS"/>
</dbReference>
<dbReference type="eggNOG" id="KOG1164">
    <property type="taxonomic scope" value="Eukaryota"/>
</dbReference>
<gene>
    <name evidence="11" type="ORF">IMG5_088120</name>
</gene>
<dbReference type="EC" id="2.7.11.1" evidence="1"/>
<evidence type="ECO:0000256" key="6">
    <source>
        <dbReference type="ARBA" id="ARBA00022840"/>
    </source>
</evidence>
<feature type="domain" description="Protein kinase" evidence="10">
    <location>
        <begin position="9"/>
        <end position="278"/>
    </location>
</feature>
<comment type="similarity">
    <text evidence="9">Belongs to the protein kinase superfamily.</text>
</comment>
<dbReference type="FunFam" id="3.30.200.20:FF:000538">
    <property type="entry name" value="Putative Casein kinase I"/>
    <property type="match status" value="1"/>
</dbReference>
<dbReference type="OMA" id="ESRVYKY"/>
<evidence type="ECO:0000256" key="3">
    <source>
        <dbReference type="ARBA" id="ARBA00022679"/>
    </source>
</evidence>
<evidence type="ECO:0000313" key="11">
    <source>
        <dbReference type="EMBL" id="EGR32324.1"/>
    </source>
</evidence>
<dbReference type="InParanoid" id="G0QR39"/>
<evidence type="ECO:0000313" key="12">
    <source>
        <dbReference type="Proteomes" id="UP000008983"/>
    </source>
</evidence>
<dbReference type="AlphaFoldDB" id="G0QR39"/>
<dbReference type="Gene3D" id="1.10.510.10">
    <property type="entry name" value="Transferase(Phosphotransferase) domain 1"/>
    <property type="match status" value="1"/>
</dbReference>
<dbReference type="STRING" id="857967.G0QR39"/>
<feature type="binding site" evidence="8">
    <location>
        <position position="38"/>
    </location>
    <ligand>
        <name>ATP</name>
        <dbReference type="ChEBI" id="CHEBI:30616"/>
    </ligand>
</feature>
<name>G0QR39_ICHMU</name>
<dbReference type="Proteomes" id="UP000008983">
    <property type="component" value="Unassembled WGS sequence"/>
</dbReference>
<dbReference type="FunFam" id="1.10.510.10:FF:000596">
    <property type="entry name" value="CK1 family protein kinase"/>
    <property type="match status" value="1"/>
</dbReference>
<keyword evidence="4 8" id="KW-0547">Nucleotide-binding</keyword>
<proteinExistence type="inferred from homology"/>
<protein>
    <recommendedName>
        <fullName evidence="7">Casein kinase I</fullName>
        <ecNumber evidence="1">2.7.11.1</ecNumber>
    </recommendedName>
</protein>
<evidence type="ECO:0000256" key="5">
    <source>
        <dbReference type="ARBA" id="ARBA00022777"/>
    </source>
</evidence>
<dbReference type="InterPro" id="IPR011009">
    <property type="entry name" value="Kinase-like_dom_sf"/>
</dbReference>
<dbReference type="InterPro" id="IPR000719">
    <property type="entry name" value="Prot_kinase_dom"/>
</dbReference>
<organism evidence="11 12">
    <name type="scientific">Ichthyophthirius multifiliis</name>
    <name type="common">White spot disease agent</name>
    <name type="synonym">Ich</name>
    <dbReference type="NCBI Taxonomy" id="5932"/>
    <lineage>
        <taxon>Eukaryota</taxon>
        <taxon>Sar</taxon>
        <taxon>Alveolata</taxon>
        <taxon>Ciliophora</taxon>
        <taxon>Intramacronucleata</taxon>
        <taxon>Oligohymenophorea</taxon>
        <taxon>Hymenostomatida</taxon>
        <taxon>Ophryoglenina</taxon>
        <taxon>Ichthyophthirius</taxon>
    </lineage>
</organism>
<evidence type="ECO:0000259" key="10">
    <source>
        <dbReference type="PROSITE" id="PS50011"/>
    </source>
</evidence>
<evidence type="ECO:0000256" key="1">
    <source>
        <dbReference type="ARBA" id="ARBA00012513"/>
    </source>
</evidence>
<dbReference type="GeneID" id="14908479"/>
<dbReference type="OrthoDB" id="406563at2759"/>
<sequence>MEIKVGGKFRIGKKIGSGSFGEIYHGTNIQTNEEIAIKLESIKSKFPQLEYESKIYKILQGGVGIPNINWFGKDGDYNVMVIDLLGPSLDDLFNYCGKKFSLKTTLLVAEQMISRIEYFHAKNFIHRDIKPDNFLIGVNKKADTVYIIDYGLSKKYRDMKTGQHIEYKEGKPLTGTVRYSSINTHTGIEQSRRDDLESIGHVLMYFLKGSLPWQGVRAQTKKEKYDKIGEIKIQTSAEELCQGFPDEFCNYLKYCRNLKFEERPDYNWIKGLFRNLLFKLECKLDNIFDWTKLSQ</sequence>
<keyword evidence="6 8" id="KW-0067">ATP-binding</keyword>
<dbReference type="Pfam" id="PF00069">
    <property type="entry name" value="Pkinase"/>
    <property type="match status" value="1"/>
</dbReference>
<dbReference type="InterPro" id="IPR008271">
    <property type="entry name" value="Ser/Thr_kinase_AS"/>
</dbReference>
<dbReference type="GO" id="GO:0004674">
    <property type="term" value="F:protein serine/threonine kinase activity"/>
    <property type="evidence" value="ECO:0007669"/>
    <property type="project" value="UniProtKB-KW"/>
</dbReference>
<keyword evidence="3" id="KW-0808">Transferase</keyword>
<evidence type="ECO:0000256" key="9">
    <source>
        <dbReference type="RuleBase" id="RU000304"/>
    </source>
</evidence>
<dbReference type="GO" id="GO:0005524">
    <property type="term" value="F:ATP binding"/>
    <property type="evidence" value="ECO:0007669"/>
    <property type="project" value="UniProtKB-UniRule"/>
</dbReference>
<keyword evidence="12" id="KW-1185">Reference proteome</keyword>
<dbReference type="PROSITE" id="PS50011">
    <property type="entry name" value="PROTEIN_KINASE_DOM"/>
    <property type="match status" value="1"/>
</dbReference>
<reference evidence="11 12" key="1">
    <citation type="submission" date="2011-07" db="EMBL/GenBank/DDBJ databases">
        <authorList>
            <person name="Coyne R."/>
            <person name="Brami D."/>
            <person name="Johnson J."/>
            <person name="Hostetler J."/>
            <person name="Hannick L."/>
            <person name="Clark T."/>
            <person name="Cassidy-Hanley D."/>
            <person name="Inman J."/>
        </authorList>
    </citation>
    <scope>NUCLEOTIDE SEQUENCE [LARGE SCALE GENOMIC DNA]</scope>
    <source>
        <strain evidence="11 12">G5</strain>
    </source>
</reference>
<accession>G0QR39</accession>
<keyword evidence="2 9" id="KW-0723">Serine/threonine-protein kinase</keyword>
<dbReference type="SUPFAM" id="SSF56112">
    <property type="entry name" value="Protein kinase-like (PK-like)"/>
    <property type="match status" value="1"/>
</dbReference>
<dbReference type="PANTHER" id="PTHR11909">
    <property type="entry name" value="CASEIN KINASE-RELATED"/>
    <property type="match status" value="1"/>
</dbReference>
<keyword evidence="5" id="KW-0418">Kinase</keyword>
<evidence type="ECO:0000256" key="7">
    <source>
        <dbReference type="ARBA" id="ARBA00023860"/>
    </source>
</evidence>
<evidence type="ECO:0000256" key="2">
    <source>
        <dbReference type="ARBA" id="ARBA00022527"/>
    </source>
</evidence>